<keyword evidence="2" id="KW-1185">Reference proteome</keyword>
<proteinExistence type="predicted"/>
<evidence type="ECO:0000313" key="2">
    <source>
        <dbReference type="Proteomes" id="UP001175271"/>
    </source>
</evidence>
<protein>
    <submittedName>
        <fullName evidence="1">Uncharacterized protein</fullName>
    </submittedName>
</protein>
<name>A0AA39IEP4_9BILA</name>
<evidence type="ECO:0000313" key="1">
    <source>
        <dbReference type="EMBL" id="KAK0423021.1"/>
    </source>
</evidence>
<reference evidence="1" key="1">
    <citation type="submission" date="2023-06" db="EMBL/GenBank/DDBJ databases">
        <title>Genomic analysis of the entomopathogenic nematode Steinernema hermaphroditum.</title>
        <authorList>
            <person name="Schwarz E.M."/>
            <person name="Heppert J.K."/>
            <person name="Baniya A."/>
            <person name="Schwartz H.T."/>
            <person name="Tan C.-H."/>
            <person name="Antoshechkin I."/>
            <person name="Sternberg P.W."/>
            <person name="Goodrich-Blair H."/>
            <person name="Dillman A.R."/>
        </authorList>
    </citation>
    <scope>NUCLEOTIDE SEQUENCE</scope>
    <source>
        <strain evidence="1">PS9179</strain>
        <tissue evidence="1">Whole animal</tissue>
    </source>
</reference>
<dbReference type="EMBL" id="JAUCMV010000001">
    <property type="protein sequence ID" value="KAK0423021.1"/>
    <property type="molecule type" value="Genomic_DNA"/>
</dbReference>
<sequence>MEGSAEIIAVDGDLQAVMREMDITQKNSIEVPYSLLQRCQKLIRSLPDYSSFCAAMPNNFAQLSTDIIIDIIFTSRPFSNKGDDARGDHFIRTYSNMAKINGSWGKESRAIKTFTYTNSDKVKVKSFDSQGEMQTEKVDVAGLGQDKITHASFSNTDDLQDIADNLIGKLHWHFSFSSHVHWKLFMRPRFTDISIFAREMDTMVDELITFQLKSKLLRSLEVRAGTAIDRTTGLTLLYLSNLYSEKISFHCNLTETEMTLFPGRCLGVCTTNGKAVQL</sequence>
<dbReference type="Proteomes" id="UP001175271">
    <property type="component" value="Unassembled WGS sequence"/>
</dbReference>
<accession>A0AA39IEP4</accession>
<dbReference type="AlphaFoldDB" id="A0AA39IEP4"/>
<organism evidence="1 2">
    <name type="scientific">Steinernema hermaphroditum</name>
    <dbReference type="NCBI Taxonomy" id="289476"/>
    <lineage>
        <taxon>Eukaryota</taxon>
        <taxon>Metazoa</taxon>
        <taxon>Ecdysozoa</taxon>
        <taxon>Nematoda</taxon>
        <taxon>Chromadorea</taxon>
        <taxon>Rhabditida</taxon>
        <taxon>Tylenchina</taxon>
        <taxon>Panagrolaimomorpha</taxon>
        <taxon>Strongyloidoidea</taxon>
        <taxon>Steinernematidae</taxon>
        <taxon>Steinernema</taxon>
    </lineage>
</organism>
<comment type="caution">
    <text evidence="1">The sequence shown here is derived from an EMBL/GenBank/DDBJ whole genome shotgun (WGS) entry which is preliminary data.</text>
</comment>
<gene>
    <name evidence="1" type="ORF">QR680_007928</name>
</gene>